<dbReference type="EMBL" id="JACHZG010000001">
    <property type="protein sequence ID" value="MBB3326650.1"/>
    <property type="molecule type" value="Genomic_DNA"/>
</dbReference>
<gene>
    <name evidence="1" type="ORF">FHX39_001594</name>
</gene>
<keyword evidence="2" id="KW-1185">Reference proteome</keyword>
<dbReference type="Proteomes" id="UP000565572">
    <property type="component" value="Unassembled WGS sequence"/>
</dbReference>
<comment type="caution">
    <text evidence="1">The sequence shown here is derived from an EMBL/GenBank/DDBJ whole genome shotgun (WGS) entry which is preliminary data.</text>
</comment>
<protein>
    <submittedName>
        <fullName evidence="1">Uncharacterized protein</fullName>
    </submittedName>
</protein>
<dbReference type="AlphaFoldDB" id="A0A7W5JUV7"/>
<evidence type="ECO:0000313" key="1">
    <source>
        <dbReference type="EMBL" id="MBB3326650.1"/>
    </source>
</evidence>
<accession>A0A7W5JUV7</accession>
<proteinExistence type="predicted"/>
<name>A0A7W5JUV7_9ACTN</name>
<sequence>MTMTRMMITRMPMIVPMSPRFMIFSFGWA</sequence>
<evidence type="ECO:0000313" key="2">
    <source>
        <dbReference type="Proteomes" id="UP000565572"/>
    </source>
</evidence>
<reference evidence="1 2" key="1">
    <citation type="submission" date="2020-08" db="EMBL/GenBank/DDBJ databases">
        <title>Sequencing the genomes of 1000 actinobacteria strains.</title>
        <authorList>
            <person name="Klenk H.-P."/>
        </authorList>
    </citation>
    <scope>NUCLEOTIDE SEQUENCE [LARGE SCALE GENOMIC DNA]</scope>
    <source>
        <strain evidence="1 2">DSM 11053</strain>
    </source>
</reference>
<organism evidence="1 2">
    <name type="scientific">Microlunatus antarcticus</name>
    <dbReference type="NCBI Taxonomy" id="53388"/>
    <lineage>
        <taxon>Bacteria</taxon>
        <taxon>Bacillati</taxon>
        <taxon>Actinomycetota</taxon>
        <taxon>Actinomycetes</taxon>
        <taxon>Propionibacteriales</taxon>
        <taxon>Propionibacteriaceae</taxon>
        <taxon>Microlunatus</taxon>
    </lineage>
</organism>